<organism evidence="10 11">
    <name type="scientific">Trichococcus palustris</name>
    <dbReference type="NCBI Taxonomy" id="140314"/>
    <lineage>
        <taxon>Bacteria</taxon>
        <taxon>Bacillati</taxon>
        <taxon>Bacillota</taxon>
        <taxon>Bacilli</taxon>
        <taxon>Lactobacillales</taxon>
        <taxon>Carnobacteriaceae</taxon>
        <taxon>Trichococcus</taxon>
    </lineage>
</organism>
<evidence type="ECO:0000256" key="2">
    <source>
        <dbReference type="ARBA" id="ARBA00022475"/>
    </source>
</evidence>
<evidence type="ECO:0000256" key="4">
    <source>
        <dbReference type="ARBA" id="ARBA00022692"/>
    </source>
</evidence>
<dbReference type="STRING" id="140314.SAMN04488076_10722"/>
<feature type="transmembrane region" description="Helical" evidence="9">
    <location>
        <begin position="176"/>
        <end position="198"/>
    </location>
</feature>
<comment type="subunit">
    <text evidence="9">The system is composed of three essential subunits: KdpA, KdpB and KdpC.</text>
</comment>
<dbReference type="PIRSF" id="PIRSF001294">
    <property type="entry name" value="K_ATPaseA"/>
    <property type="match status" value="1"/>
</dbReference>
<dbReference type="Pfam" id="PF03814">
    <property type="entry name" value="KdpA"/>
    <property type="match status" value="1"/>
</dbReference>
<proteinExistence type="inferred from homology"/>
<evidence type="ECO:0000313" key="10">
    <source>
        <dbReference type="EMBL" id="CZQ99761.1"/>
    </source>
</evidence>
<dbReference type="NCBIfam" id="TIGR00680">
    <property type="entry name" value="kdpA"/>
    <property type="match status" value="1"/>
</dbReference>
<dbReference type="AlphaFoldDB" id="A0A143YZM6"/>
<evidence type="ECO:0000256" key="9">
    <source>
        <dbReference type="HAMAP-Rule" id="MF_00275"/>
    </source>
</evidence>
<keyword evidence="2 9" id="KW-1003">Cell membrane</keyword>
<evidence type="ECO:0000256" key="7">
    <source>
        <dbReference type="ARBA" id="ARBA00023065"/>
    </source>
</evidence>
<evidence type="ECO:0000313" key="11">
    <source>
        <dbReference type="Proteomes" id="UP000242754"/>
    </source>
</evidence>
<dbReference type="InterPro" id="IPR004623">
    <property type="entry name" value="KdpA"/>
</dbReference>
<keyword evidence="1 9" id="KW-0813">Transport</keyword>
<dbReference type="GO" id="GO:0005886">
    <property type="term" value="C:plasma membrane"/>
    <property type="evidence" value="ECO:0007669"/>
    <property type="project" value="UniProtKB-SubCell"/>
</dbReference>
<dbReference type="OrthoDB" id="9763796at2"/>
<keyword evidence="4 9" id="KW-0812">Transmembrane</keyword>
<gene>
    <name evidence="9" type="primary">kdpA</name>
    <name evidence="10" type="ORF">Tpal_2416</name>
</gene>
<evidence type="ECO:0000256" key="6">
    <source>
        <dbReference type="ARBA" id="ARBA00022989"/>
    </source>
</evidence>
<dbReference type="RefSeq" id="WP_087033963.1">
    <property type="nucleotide sequence ID" value="NZ_FJNE01000008.1"/>
</dbReference>
<feature type="transmembrane region" description="Helical" evidence="9">
    <location>
        <begin position="6"/>
        <end position="27"/>
    </location>
</feature>
<comment type="subcellular location">
    <subcellularLocation>
        <location evidence="9">Cell membrane</location>
        <topology evidence="9">Multi-pass membrane protein</topology>
    </subcellularLocation>
</comment>
<dbReference type="GO" id="GO:0008556">
    <property type="term" value="F:P-type potassium transmembrane transporter activity"/>
    <property type="evidence" value="ECO:0007669"/>
    <property type="project" value="InterPro"/>
</dbReference>
<accession>A0A143YZM6</accession>
<keyword evidence="5 9" id="KW-0630">Potassium</keyword>
<comment type="function">
    <text evidence="9">Part of the high-affinity ATP-driven potassium transport (or Kdp) system, which catalyzes the hydrolysis of ATP coupled with the electrogenic transport of potassium into the cytoplasm. This subunit binds the extracellular potassium ions and delivers the ions to the membrane domain of KdpB through an intramembrane tunnel.</text>
</comment>
<reference evidence="10 11" key="1">
    <citation type="submission" date="2016-02" db="EMBL/GenBank/DDBJ databases">
        <authorList>
            <person name="Wen L."/>
            <person name="He K."/>
            <person name="Yang H."/>
        </authorList>
    </citation>
    <scope>NUCLEOTIDE SEQUENCE [LARGE SCALE GENOMIC DNA]</scope>
    <source>
        <strain evidence="10">Trichococcus palustris</strain>
    </source>
</reference>
<evidence type="ECO:0000256" key="3">
    <source>
        <dbReference type="ARBA" id="ARBA00022538"/>
    </source>
</evidence>
<comment type="similarity">
    <text evidence="9">Belongs to the KdpA family.</text>
</comment>
<keyword evidence="3 9" id="KW-0633">Potassium transport</keyword>
<sequence>MSFIIVQYAVFFGILVILASFFGKYIYKVMTNQNVWLSKVMAPIEKGVYRLIGIKEEEEMTAKSYALAVIQFSIAGLIGLWILLMGQAYLPLNPEGKVGLSWDLAFNTAASFVTNTNWQAYAGEDSLSYLSQMLGLTVQNFVSAAVGMAVLFAVIRGLALKESKTIGNFWVDVTRVILYVLMPLAMIVALLLASQGVVQTFQGVQQANGLETGELFSVSLGPVASQAAIKMLGTNGGGFFGVNAAYPFENPTAFSNVLQIFSMLLIPVSLLFTFGKAVNDKKHARALFTTMAVLFVGMLALVTFSELTMGPVYAGVQTSGNMEGKEVVHGIAGSTLWAAATTATSTGATNSSLSSYTSLGSIAPLFLMQLGEIVFGGIGSGIYGMLAFVLLAVFIAGLMVGRTPEYLGKKVDPFDMKMASVMILIPSLLSLIGTSAAIMMPMIGNWIHTDGAHGFTEVLYNFTSMSNNNGSSFAGFESNTVFTNLVGGITMTVGRFVPMIAALYLGGNFAKKKQVAVTEGTLSTSDGLFTAFLLGVIIIIGALSYLPSLTLGPIADFFTTI</sequence>
<feature type="transmembrane region" description="Helical" evidence="9">
    <location>
        <begin position="421"/>
        <end position="443"/>
    </location>
</feature>
<name>A0A143YZM6_9LACT</name>
<evidence type="ECO:0000256" key="8">
    <source>
        <dbReference type="ARBA" id="ARBA00023136"/>
    </source>
</evidence>
<dbReference type="EMBL" id="FJNE01000008">
    <property type="protein sequence ID" value="CZQ99761.1"/>
    <property type="molecule type" value="Genomic_DNA"/>
</dbReference>
<feature type="transmembrane region" description="Helical" evidence="9">
    <location>
        <begin position="65"/>
        <end position="84"/>
    </location>
</feature>
<dbReference type="PANTHER" id="PTHR30607:SF2">
    <property type="entry name" value="POTASSIUM-TRANSPORTING ATPASE POTASSIUM-BINDING SUBUNIT"/>
    <property type="match status" value="1"/>
</dbReference>
<keyword evidence="11" id="KW-1185">Reference proteome</keyword>
<keyword evidence="8 9" id="KW-0472">Membrane</keyword>
<feature type="transmembrane region" description="Helical" evidence="9">
    <location>
        <begin position="373"/>
        <end position="400"/>
    </location>
</feature>
<dbReference type="GO" id="GO:0030955">
    <property type="term" value="F:potassium ion binding"/>
    <property type="evidence" value="ECO:0007669"/>
    <property type="project" value="UniProtKB-UniRule"/>
</dbReference>
<evidence type="ECO:0000256" key="1">
    <source>
        <dbReference type="ARBA" id="ARBA00022448"/>
    </source>
</evidence>
<keyword evidence="7 9" id="KW-0406">Ion transport</keyword>
<dbReference type="Proteomes" id="UP000242754">
    <property type="component" value="Unassembled WGS sequence"/>
</dbReference>
<feature type="transmembrane region" description="Helical" evidence="9">
    <location>
        <begin position="485"/>
        <end position="506"/>
    </location>
</feature>
<feature type="transmembrane region" description="Helical" evidence="9">
    <location>
        <begin position="253"/>
        <end position="274"/>
    </location>
</feature>
<protein>
    <recommendedName>
        <fullName evidence="9">Potassium-transporting ATPase potassium-binding subunit</fullName>
    </recommendedName>
    <alternativeName>
        <fullName evidence="9">ATP phosphohydrolase [potassium-transporting] A chain</fullName>
    </alternativeName>
    <alternativeName>
        <fullName evidence="9">Potassium-binding and translocating subunit A</fullName>
    </alternativeName>
    <alternativeName>
        <fullName evidence="9">Potassium-translocating ATPase A chain</fullName>
    </alternativeName>
</protein>
<keyword evidence="6 9" id="KW-1133">Transmembrane helix</keyword>
<dbReference type="HAMAP" id="MF_00275">
    <property type="entry name" value="KdpA"/>
    <property type="match status" value="1"/>
</dbReference>
<evidence type="ECO:0000256" key="5">
    <source>
        <dbReference type="ARBA" id="ARBA00022958"/>
    </source>
</evidence>
<feature type="transmembrane region" description="Helical" evidence="9">
    <location>
        <begin position="133"/>
        <end position="155"/>
    </location>
</feature>
<dbReference type="PANTHER" id="PTHR30607">
    <property type="entry name" value="POTASSIUM-TRANSPORTING ATPASE A CHAIN"/>
    <property type="match status" value="1"/>
</dbReference>
<feature type="transmembrane region" description="Helical" evidence="9">
    <location>
        <begin position="286"/>
        <end position="304"/>
    </location>
</feature>
<feature type="transmembrane region" description="Helical" evidence="9">
    <location>
        <begin position="527"/>
        <end position="546"/>
    </location>
</feature>